<organism evidence="1 2">
    <name type="scientific">Eubacterium maltosivorans</name>
    <dbReference type="NCBI Taxonomy" id="2041044"/>
    <lineage>
        <taxon>Bacteria</taxon>
        <taxon>Bacillati</taxon>
        <taxon>Bacillota</taxon>
        <taxon>Clostridia</taxon>
        <taxon>Eubacteriales</taxon>
        <taxon>Eubacteriaceae</taxon>
        <taxon>Eubacterium</taxon>
    </lineage>
</organism>
<dbReference type="AlphaFoldDB" id="A0A4P9CCQ8"/>
<keyword evidence="2" id="KW-1185">Reference proteome</keyword>
<dbReference type="EMBL" id="CP029487">
    <property type="protein sequence ID" value="QCT72532.1"/>
    <property type="molecule type" value="Genomic_DNA"/>
</dbReference>
<gene>
    <name evidence="1" type="ORF">CPZ25_014740</name>
</gene>
<evidence type="ECO:0000313" key="2">
    <source>
        <dbReference type="Proteomes" id="UP000218387"/>
    </source>
</evidence>
<proteinExistence type="predicted"/>
<evidence type="ECO:0000313" key="1">
    <source>
        <dbReference type="EMBL" id="QCT72532.1"/>
    </source>
</evidence>
<dbReference type="Proteomes" id="UP000218387">
    <property type="component" value="Chromosome"/>
</dbReference>
<protein>
    <submittedName>
        <fullName evidence="1">Uncharacterized protein</fullName>
    </submittedName>
</protein>
<accession>A0A4P9CCQ8</accession>
<dbReference type="KEGG" id="emt:CPZ25_014740"/>
<sequence>MTAPYKKAVYFMNYKIIYFEGEGFTSLADFKKAYILDIDRMPTIIAYDKGQRLELRNIRSVTTEELKDFGTLLKITTNRQSVYAAVVIVSFKGGLAVAHNVKTANLKVQLEKLAGLDDSVERYGYYEVRKK</sequence>
<reference evidence="1 2" key="1">
    <citation type="submission" date="2018-05" db="EMBL/GenBank/DDBJ databases">
        <title>Genome comparison of Eubacterium sp.</title>
        <authorList>
            <person name="Feng Y."/>
            <person name="Sanchez-Andrea I."/>
            <person name="Stams A.J.M."/>
            <person name="De Vos W.M."/>
        </authorList>
    </citation>
    <scope>NUCLEOTIDE SEQUENCE [LARGE SCALE GENOMIC DNA]</scope>
    <source>
        <strain evidence="1 2">YI</strain>
    </source>
</reference>
<name>A0A4P9CCQ8_EUBML</name>